<feature type="domain" description="Aminoglycoside phosphotransferase" evidence="1">
    <location>
        <begin position="204"/>
        <end position="403"/>
    </location>
</feature>
<dbReference type="Gene3D" id="3.90.1200.10">
    <property type="match status" value="1"/>
</dbReference>
<accession>A0A8J3ID74</accession>
<dbReference type="AlphaFoldDB" id="A0A8J3ID74"/>
<gene>
    <name evidence="2" type="ORF">KSF_004360</name>
</gene>
<evidence type="ECO:0000313" key="2">
    <source>
        <dbReference type="EMBL" id="GHO90388.1"/>
    </source>
</evidence>
<reference evidence="2" key="1">
    <citation type="submission" date="2020-10" db="EMBL/GenBank/DDBJ databases">
        <title>Taxonomic study of unclassified bacteria belonging to the class Ktedonobacteria.</title>
        <authorList>
            <person name="Yabe S."/>
            <person name="Wang C.M."/>
            <person name="Zheng Y."/>
            <person name="Sakai Y."/>
            <person name="Cavaletti L."/>
            <person name="Monciardini P."/>
            <person name="Donadio S."/>
        </authorList>
    </citation>
    <scope>NUCLEOTIDE SEQUENCE</scope>
    <source>
        <strain evidence="2">ID150040</strain>
    </source>
</reference>
<dbReference type="EMBL" id="BNJK01000001">
    <property type="protein sequence ID" value="GHO90388.1"/>
    <property type="molecule type" value="Genomic_DNA"/>
</dbReference>
<dbReference type="SUPFAM" id="SSF56112">
    <property type="entry name" value="Protein kinase-like (PK-like)"/>
    <property type="match status" value="1"/>
</dbReference>
<dbReference type="InterPro" id="IPR011009">
    <property type="entry name" value="Kinase-like_dom_sf"/>
</dbReference>
<dbReference type="Proteomes" id="UP000597444">
    <property type="component" value="Unassembled WGS sequence"/>
</dbReference>
<dbReference type="InterPro" id="IPR002575">
    <property type="entry name" value="Aminoglycoside_PTrfase"/>
</dbReference>
<dbReference type="RefSeq" id="WP_220201355.1">
    <property type="nucleotide sequence ID" value="NZ_BNJK01000001.1"/>
</dbReference>
<name>A0A8J3ID74_9CHLR</name>
<evidence type="ECO:0000313" key="3">
    <source>
        <dbReference type="Proteomes" id="UP000597444"/>
    </source>
</evidence>
<comment type="caution">
    <text evidence="2">The sequence shown here is derived from an EMBL/GenBank/DDBJ whole genome shotgun (WGS) entry which is preliminary data.</text>
</comment>
<protein>
    <recommendedName>
        <fullName evidence="1">Aminoglycoside phosphotransferase domain-containing protein</fullName>
    </recommendedName>
</protein>
<dbReference type="Pfam" id="PF01636">
    <property type="entry name" value="APH"/>
    <property type="match status" value="1"/>
</dbReference>
<keyword evidence="3" id="KW-1185">Reference proteome</keyword>
<evidence type="ECO:0000259" key="1">
    <source>
        <dbReference type="Pfam" id="PF01636"/>
    </source>
</evidence>
<sequence>MSDTRFDDYYAIIPHPITPAVFLLRSEDGWTLPKATVLLSPNDGRWRDAFRVNAAFSHLLGIAVTVRECLFVSPFPEVGQHGSSVFVMSNHDSEWTAPPEGAWISHEILETLTFVIPEHRLLLETWLRQTPSSEAARLPWTCDGWFEEASGWIHTQLQRQELAVTGPVEQTRSWFLSSILRVPTTTGEVYFKAVPPADAHEPLLTQWLAAQHPTLVPQVLAVHEEQRWLLTKAVAGEKMPPNANALDYLPRWKTLLQTYALMQRDIASHMEKLLALGCHDWRLESLAEHIDPLFAELPVLLQGARNPLTKEEQDHLLRLAPRLKSSCEDLAHLGIPASVHHGDFHRGNIIVQETGCILLDWAGFVGGTHPFLSLWVPLSDWEEPARKILCESYLEVWSDYAPLEHLRATLTLAHPLAALCGALGHRQQIHHAHSALAWDILGEQEHLLDCLRSLFELIDQQR</sequence>
<organism evidence="2 3">
    <name type="scientific">Reticulibacter mediterranei</name>
    <dbReference type="NCBI Taxonomy" id="2778369"/>
    <lineage>
        <taxon>Bacteria</taxon>
        <taxon>Bacillati</taxon>
        <taxon>Chloroflexota</taxon>
        <taxon>Ktedonobacteria</taxon>
        <taxon>Ktedonobacterales</taxon>
        <taxon>Reticulibacteraceae</taxon>
        <taxon>Reticulibacter</taxon>
    </lineage>
</organism>
<proteinExistence type="predicted"/>